<dbReference type="EMBL" id="CATQJL010000001">
    <property type="protein sequence ID" value="CAJ0589889.1"/>
    <property type="molecule type" value="Genomic_DNA"/>
</dbReference>
<evidence type="ECO:0000256" key="5">
    <source>
        <dbReference type="ARBA" id="ARBA00022801"/>
    </source>
</evidence>
<feature type="transmembrane region" description="Helical" evidence="8">
    <location>
        <begin position="62"/>
        <end position="84"/>
    </location>
</feature>
<keyword evidence="6" id="KW-0862">Zinc</keyword>
<protein>
    <submittedName>
        <fullName evidence="11">Uncharacterized protein</fullName>
    </submittedName>
</protein>
<gene>
    <name evidence="11" type="ORF">CYNAS_LOCUS1872</name>
</gene>
<sequence>MVVGKVYQAAKWTTETVIGAAQALANTKGPVPATDLHPRMPARPWTAQEYLRMWSWRHCWKYIPVFRFYVYSGIIMFVILKYVVPFKPRHSIMYHKGKADAHHHEVEHWYGIRQKKADALYFKKYNPLKKEGDIESQQTTAKKLRMLWALALVPLCCCVTHITPPCEDDIKGIGSSAGYNIASKILTKSINFSVNPCEDFFAFTCGNWIANHPIPKHKTTYDQFVLVSDRVQEQMRDILESNEIFDSKSMNALKAIYKKCMDKEELNRIGASRLIEGIRNFGFWPILEGDEKWRVENFDLTSLLIHVSKKRNVNAFITYSITFDDKNVSRRLIKFDQGNLILGESSRDYYLDTEKHGKKIEALKNLLISQIELCQKDAYLPTNRPKIVKDVDELIDLETKLARIIVAEEDRRNHTKLYNLRHLSDMQGLMPLVDWSQFFLAISPAASHQYLNSDPEILIVEIDYLRRITELLQSTDKRIIMNYVLMRYSLDWAQEMGEKYEDVTQKFNKVMYGKQQKAPRWKDCITHTMELEEMQYATSAIYIKKDFDQESKNVTLEMIDDLKKTFREILSSSDWMDDQTKTTALNKESRMLPQIAYPDFILNDEKLDAYYDGLDVRDTDSYTEMLEKVTRWGIEYAFKRLMKPVDRSEYNFNSAIVNAYYSMESNSIKFPAAILQAPFFHHTFPRALNYGGIGTVIGHEITHGFDDEGCQFDATGNLRDWWSEDVKKKFQDRAQCIINQYGNIKVPGTGLKINGKLTQGENIADIGAVKQAYRAYKAYLRKHGGEEERIKGLEQYNNKQMFFLGYAMTCCGHMTHDKLINEILTDYHAPLRYRVNQVLANQPEFAAAFRCKKGTAMNPRKRCAVW</sequence>
<evidence type="ECO:0000259" key="9">
    <source>
        <dbReference type="Pfam" id="PF01431"/>
    </source>
</evidence>
<dbReference type="Gene3D" id="1.10.1380.10">
    <property type="entry name" value="Neutral endopeptidase , domain2"/>
    <property type="match status" value="1"/>
</dbReference>
<dbReference type="InterPro" id="IPR024079">
    <property type="entry name" value="MetalloPept_cat_dom_sf"/>
</dbReference>
<evidence type="ECO:0000313" key="12">
    <source>
        <dbReference type="Proteomes" id="UP001176961"/>
    </source>
</evidence>
<dbReference type="PROSITE" id="PS51885">
    <property type="entry name" value="NEPRILYSIN"/>
    <property type="match status" value="1"/>
</dbReference>
<dbReference type="InterPro" id="IPR018497">
    <property type="entry name" value="Peptidase_M13_C"/>
</dbReference>
<keyword evidence="3" id="KW-0645">Protease</keyword>
<dbReference type="GO" id="GO:0004222">
    <property type="term" value="F:metalloendopeptidase activity"/>
    <property type="evidence" value="ECO:0007669"/>
    <property type="project" value="InterPro"/>
</dbReference>
<feature type="domain" description="Peptidase M13 N-terminal" evidence="10">
    <location>
        <begin position="196"/>
        <end position="598"/>
    </location>
</feature>
<dbReference type="Gene3D" id="3.40.390.10">
    <property type="entry name" value="Collagenase (Catalytic Domain)"/>
    <property type="match status" value="1"/>
</dbReference>
<keyword evidence="5" id="KW-0378">Hydrolase</keyword>
<organism evidence="11 12">
    <name type="scientific">Cylicocyclus nassatus</name>
    <name type="common">Nematode worm</name>
    <dbReference type="NCBI Taxonomy" id="53992"/>
    <lineage>
        <taxon>Eukaryota</taxon>
        <taxon>Metazoa</taxon>
        <taxon>Ecdysozoa</taxon>
        <taxon>Nematoda</taxon>
        <taxon>Chromadorea</taxon>
        <taxon>Rhabditida</taxon>
        <taxon>Rhabditina</taxon>
        <taxon>Rhabditomorpha</taxon>
        <taxon>Strongyloidea</taxon>
        <taxon>Strongylidae</taxon>
        <taxon>Cylicocyclus</taxon>
    </lineage>
</organism>
<comment type="caution">
    <text evidence="11">The sequence shown here is derived from an EMBL/GenBank/DDBJ whole genome shotgun (WGS) entry which is preliminary data.</text>
</comment>
<comment type="cofactor">
    <cofactor evidence="1">
        <name>Zn(2+)</name>
        <dbReference type="ChEBI" id="CHEBI:29105"/>
    </cofactor>
</comment>
<dbReference type="GO" id="GO:0005886">
    <property type="term" value="C:plasma membrane"/>
    <property type="evidence" value="ECO:0007669"/>
    <property type="project" value="TreeGrafter"/>
</dbReference>
<dbReference type="InterPro" id="IPR000718">
    <property type="entry name" value="Peptidase_M13"/>
</dbReference>
<dbReference type="InterPro" id="IPR042089">
    <property type="entry name" value="Peptidase_M13_dom_2"/>
</dbReference>
<dbReference type="CDD" id="cd08662">
    <property type="entry name" value="M13"/>
    <property type="match status" value="1"/>
</dbReference>
<keyword evidence="8" id="KW-1133">Transmembrane helix</keyword>
<accession>A0AA36DNP6</accession>
<keyword evidence="12" id="KW-1185">Reference proteome</keyword>
<evidence type="ECO:0000259" key="10">
    <source>
        <dbReference type="Pfam" id="PF05649"/>
    </source>
</evidence>
<dbReference type="PRINTS" id="PR00786">
    <property type="entry name" value="NEPRILYSIN"/>
</dbReference>
<evidence type="ECO:0000256" key="4">
    <source>
        <dbReference type="ARBA" id="ARBA00022723"/>
    </source>
</evidence>
<evidence type="ECO:0000313" key="11">
    <source>
        <dbReference type="EMBL" id="CAJ0589889.1"/>
    </source>
</evidence>
<name>A0AA36DNP6_CYLNA</name>
<evidence type="ECO:0000256" key="8">
    <source>
        <dbReference type="SAM" id="Phobius"/>
    </source>
</evidence>
<dbReference type="GO" id="GO:0046872">
    <property type="term" value="F:metal ion binding"/>
    <property type="evidence" value="ECO:0007669"/>
    <property type="project" value="UniProtKB-KW"/>
</dbReference>
<dbReference type="AlphaFoldDB" id="A0AA36DNP6"/>
<keyword evidence="7" id="KW-0482">Metalloprotease</keyword>
<dbReference type="Proteomes" id="UP001176961">
    <property type="component" value="Unassembled WGS sequence"/>
</dbReference>
<evidence type="ECO:0000256" key="3">
    <source>
        <dbReference type="ARBA" id="ARBA00022670"/>
    </source>
</evidence>
<keyword evidence="8" id="KW-0472">Membrane</keyword>
<evidence type="ECO:0000256" key="1">
    <source>
        <dbReference type="ARBA" id="ARBA00001947"/>
    </source>
</evidence>
<keyword evidence="4" id="KW-0479">Metal-binding</keyword>
<dbReference type="Pfam" id="PF01431">
    <property type="entry name" value="Peptidase_M13"/>
    <property type="match status" value="1"/>
</dbReference>
<dbReference type="Pfam" id="PF05649">
    <property type="entry name" value="Peptidase_M13_N"/>
    <property type="match status" value="1"/>
</dbReference>
<comment type="similarity">
    <text evidence="2">Belongs to the peptidase M13 family.</text>
</comment>
<dbReference type="SUPFAM" id="SSF55486">
    <property type="entry name" value="Metalloproteases ('zincins'), catalytic domain"/>
    <property type="match status" value="1"/>
</dbReference>
<dbReference type="PANTHER" id="PTHR11733:SF237">
    <property type="entry name" value="NEPRILYSIN-LIKE 4"/>
    <property type="match status" value="1"/>
</dbReference>
<feature type="domain" description="Peptidase M13 C-terminal" evidence="9">
    <location>
        <begin position="658"/>
        <end position="865"/>
    </location>
</feature>
<reference evidence="11" key="1">
    <citation type="submission" date="2023-07" db="EMBL/GenBank/DDBJ databases">
        <authorList>
            <consortium name="CYATHOMIX"/>
        </authorList>
    </citation>
    <scope>NUCLEOTIDE SEQUENCE</scope>
    <source>
        <strain evidence="11">N/A</strain>
    </source>
</reference>
<proteinExistence type="inferred from homology"/>
<dbReference type="PANTHER" id="PTHR11733">
    <property type="entry name" value="ZINC METALLOPROTEASE FAMILY M13 NEPRILYSIN-RELATED"/>
    <property type="match status" value="1"/>
</dbReference>
<evidence type="ECO:0000256" key="2">
    <source>
        <dbReference type="ARBA" id="ARBA00007357"/>
    </source>
</evidence>
<dbReference type="InterPro" id="IPR008753">
    <property type="entry name" value="Peptidase_M13_N"/>
</dbReference>
<keyword evidence="8" id="KW-0812">Transmembrane</keyword>
<evidence type="ECO:0000256" key="7">
    <source>
        <dbReference type="ARBA" id="ARBA00023049"/>
    </source>
</evidence>
<evidence type="ECO:0000256" key="6">
    <source>
        <dbReference type="ARBA" id="ARBA00022833"/>
    </source>
</evidence>
<dbReference type="GO" id="GO:0016485">
    <property type="term" value="P:protein processing"/>
    <property type="evidence" value="ECO:0007669"/>
    <property type="project" value="TreeGrafter"/>
</dbReference>